<evidence type="ECO:0000313" key="2">
    <source>
        <dbReference type="WBParaSite" id="JU765_v2.g13812.t1"/>
    </source>
</evidence>
<dbReference type="Proteomes" id="UP000887576">
    <property type="component" value="Unplaced"/>
</dbReference>
<proteinExistence type="predicted"/>
<protein>
    <submittedName>
        <fullName evidence="2">Uncharacterized protein</fullName>
    </submittedName>
</protein>
<sequence>MINLPEVVGKLFMLDDTFFKSHFLREKLPPLLFSNGSNGFDRFFQDFDGPRSRVNREVFYEDDSDGPPTPTPFDNSGSSQNGSFAFFDGRNQQSQKSGVVRNIPIKVEGHFQQQNFATTSEPQPAAYSQNYQTPYFASVSASIQTPNSNSFSVPILQRQTSQPVIRKEEPDTISFRSIQFPSEERTGTFKRSQRTLAPRKES</sequence>
<reference evidence="2" key="1">
    <citation type="submission" date="2022-11" db="UniProtKB">
        <authorList>
            <consortium name="WormBaseParasite"/>
        </authorList>
    </citation>
    <scope>IDENTIFICATION</scope>
</reference>
<name>A0AC34Q7F2_9BILA</name>
<accession>A0AC34Q7F2</accession>
<dbReference type="WBParaSite" id="JU765_v2.g13812.t1">
    <property type="protein sequence ID" value="JU765_v2.g13812.t1"/>
    <property type="gene ID" value="JU765_v2.g13812"/>
</dbReference>
<organism evidence="1 2">
    <name type="scientific">Panagrolaimus sp. JU765</name>
    <dbReference type="NCBI Taxonomy" id="591449"/>
    <lineage>
        <taxon>Eukaryota</taxon>
        <taxon>Metazoa</taxon>
        <taxon>Ecdysozoa</taxon>
        <taxon>Nematoda</taxon>
        <taxon>Chromadorea</taxon>
        <taxon>Rhabditida</taxon>
        <taxon>Tylenchina</taxon>
        <taxon>Panagrolaimomorpha</taxon>
        <taxon>Panagrolaimoidea</taxon>
        <taxon>Panagrolaimidae</taxon>
        <taxon>Panagrolaimus</taxon>
    </lineage>
</organism>
<evidence type="ECO:0000313" key="1">
    <source>
        <dbReference type="Proteomes" id="UP000887576"/>
    </source>
</evidence>